<reference evidence="4" key="1">
    <citation type="journal article" date="2014" name="Int. J. Syst. Evol. Microbiol.">
        <title>Complete genome of a new Firmicutes species belonging to the dominant human colonic microbiota ('Ruminococcus bicirculans') reveals two chromosomes and a selective capacity to utilize plant glucans.</title>
        <authorList>
            <consortium name="NISC Comparative Sequencing Program"/>
            <person name="Wegmann U."/>
            <person name="Louis P."/>
            <person name="Goesmann A."/>
            <person name="Henrissat B."/>
            <person name="Duncan S.H."/>
            <person name="Flint H.J."/>
        </authorList>
    </citation>
    <scope>NUCLEOTIDE SEQUENCE</scope>
    <source>
        <strain evidence="4">NBRC 107169</strain>
    </source>
</reference>
<dbReference type="CDD" id="cd02209">
    <property type="entry name" value="cupin_XRE_C"/>
    <property type="match status" value="1"/>
</dbReference>
<feature type="compositionally biased region" description="Basic and acidic residues" evidence="2">
    <location>
        <begin position="1"/>
        <end position="10"/>
    </location>
</feature>
<protein>
    <recommendedName>
        <fullName evidence="3">HTH cro/C1-type domain-containing protein</fullName>
    </recommendedName>
</protein>
<keyword evidence="5" id="KW-1185">Reference proteome</keyword>
<dbReference type="CDD" id="cd00093">
    <property type="entry name" value="HTH_XRE"/>
    <property type="match status" value="1"/>
</dbReference>
<dbReference type="RefSeq" id="WP_284366004.1">
    <property type="nucleotide sequence ID" value="NZ_BSNI01000002.1"/>
</dbReference>
<evidence type="ECO:0000313" key="5">
    <source>
        <dbReference type="Proteomes" id="UP001161405"/>
    </source>
</evidence>
<organism evidence="4 5">
    <name type="scientific">Maritalea porphyrae</name>
    <dbReference type="NCBI Taxonomy" id="880732"/>
    <lineage>
        <taxon>Bacteria</taxon>
        <taxon>Pseudomonadati</taxon>
        <taxon>Pseudomonadota</taxon>
        <taxon>Alphaproteobacteria</taxon>
        <taxon>Hyphomicrobiales</taxon>
        <taxon>Devosiaceae</taxon>
        <taxon>Maritalea</taxon>
    </lineage>
</organism>
<gene>
    <name evidence="4" type="ORF">GCM10007879_31430</name>
</gene>
<dbReference type="PANTHER" id="PTHR46797:SF25">
    <property type="entry name" value="TRANSCRIPTIONAL REGULATOR"/>
    <property type="match status" value="1"/>
</dbReference>
<evidence type="ECO:0000259" key="3">
    <source>
        <dbReference type="PROSITE" id="PS50943"/>
    </source>
</evidence>
<dbReference type="InterPro" id="IPR014710">
    <property type="entry name" value="RmlC-like_jellyroll"/>
</dbReference>
<accession>A0ABQ5UVI1</accession>
<feature type="region of interest" description="Disordered" evidence="2">
    <location>
        <begin position="1"/>
        <end position="26"/>
    </location>
</feature>
<dbReference type="InterPro" id="IPR010982">
    <property type="entry name" value="Lambda_DNA-bd_dom_sf"/>
</dbReference>
<dbReference type="Pfam" id="PF01381">
    <property type="entry name" value="HTH_3"/>
    <property type="match status" value="1"/>
</dbReference>
<evidence type="ECO:0000313" key="4">
    <source>
        <dbReference type="EMBL" id="GLQ18894.1"/>
    </source>
</evidence>
<comment type="caution">
    <text evidence="4">The sequence shown here is derived from an EMBL/GenBank/DDBJ whole genome shotgun (WGS) entry which is preliminary data.</text>
</comment>
<evidence type="ECO:0000256" key="2">
    <source>
        <dbReference type="SAM" id="MobiDB-lite"/>
    </source>
</evidence>
<dbReference type="SMART" id="SM00530">
    <property type="entry name" value="HTH_XRE"/>
    <property type="match status" value="1"/>
</dbReference>
<dbReference type="Gene3D" id="1.10.260.40">
    <property type="entry name" value="lambda repressor-like DNA-binding domains"/>
    <property type="match status" value="1"/>
</dbReference>
<dbReference type="PROSITE" id="PS50943">
    <property type="entry name" value="HTH_CROC1"/>
    <property type="match status" value="1"/>
</dbReference>
<feature type="domain" description="HTH cro/C1-type" evidence="3">
    <location>
        <begin position="34"/>
        <end position="88"/>
    </location>
</feature>
<dbReference type="InterPro" id="IPR050807">
    <property type="entry name" value="TransReg_Diox_bact_type"/>
</dbReference>
<name>A0ABQ5UVI1_9HYPH</name>
<reference evidence="4" key="2">
    <citation type="submission" date="2023-01" db="EMBL/GenBank/DDBJ databases">
        <title>Draft genome sequence of Maritalea porphyrae strain NBRC 107169.</title>
        <authorList>
            <person name="Sun Q."/>
            <person name="Mori K."/>
        </authorList>
    </citation>
    <scope>NUCLEOTIDE SEQUENCE</scope>
    <source>
        <strain evidence="4">NBRC 107169</strain>
    </source>
</reference>
<dbReference type="InterPro" id="IPR001387">
    <property type="entry name" value="Cro/C1-type_HTH"/>
</dbReference>
<dbReference type="InterPro" id="IPR011051">
    <property type="entry name" value="RmlC_Cupin_sf"/>
</dbReference>
<dbReference type="Gene3D" id="2.60.120.10">
    <property type="entry name" value="Jelly Rolls"/>
    <property type="match status" value="1"/>
</dbReference>
<dbReference type="EMBL" id="BSNI01000002">
    <property type="protein sequence ID" value="GLQ18894.1"/>
    <property type="molecule type" value="Genomic_DNA"/>
</dbReference>
<evidence type="ECO:0000256" key="1">
    <source>
        <dbReference type="ARBA" id="ARBA00023125"/>
    </source>
</evidence>
<dbReference type="Pfam" id="PF07883">
    <property type="entry name" value="Cupin_2"/>
    <property type="match status" value="1"/>
</dbReference>
<dbReference type="SUPFAM" id="SSF51182">
    <property type="entry name" value="RmlC-like cupins"/>
    <property type="match status" value="1"/>
</dbReference>
<dbReference type="Proteomes" id="UP001161405">
    <property type="component" value="Unassembled WGS sequence"/>
</dbReference>
<sequence length="212" mass="23416">MINADLDQRTEFVASGGGEERSHHAGTPLVGGLIRERRRAMNMTLKELGELANLSVGFLSQVERDQATPSLGALSMISKGLDVEMEFFVSSPAVHRGRTRQGERESFSVDDSSLKYERLGADFAGKALSSFIITVPAGYKSEQVSHEGEEIIYILEGEVVTYVENEKVILGPGDSLHFRSTRTHSWENVKDEVCRILWTGTVPIFRNGASQK</sequence>
<dbReference type="SUPFAM" id="SSF47413">
    <property type="entry name" value="lambda repressor-like DNA-binding domains"/>
    <property type="match status" value="1"/>
</dbReference>
<dbReference type="InterPro" id="IPR013096">
    <property type="entry name" value="Cupin_2"/>
</dbReference>
<dbReference type="PANTHER" id="PTHR46797">
    <property type="entry name" value="HTH-TYPE TRANSCRIPTIONAL REGULATOR"/>
    <property type="match status" value="1"/>
</dbReference>
<keyword evidence="1" id="KW-0238">DNA-binding</keyword>
<proteinExistence type="predicted"/>